<name>F0RM76_DEIPM</name>
<evidence type="ECO:0000313" key="1">
    <source>
        <dbReference type="EMBL" id="ADY25996.1"/>
    </source>
</evidence>
<proteinExistence type="predicted"/>
<dbReference type="EMBL" id="CP002536">
    <property type="protein sequence ID" value="ADY25996.1"/>
    <property type="molecule type" value="Genomic_DNA"/>
</dbReference>
<dbReference type="AlphaFoldDB" id="F0RM76"/>
<dbReference type="KEGG" id="dpt:Deipr_0840"/>
<dbReference type="Proteomes" id="UP000007718">
    <property type="component" value="Chromosome"/>
</dbReference>
<accession>F0RM76</accession>
<keyword evidence="2" id="KW-1185">Reference proteome</keyword>
<dbReference type="STRING" id="693977.Deipr_0840"/>
<sequence>MFRMPDAPNDTEILRDFTRLVPVGRSLDGVLWLEVAVVSWPTPHTPQQHWEPLVSLPAHASAEAVAQVQHAALHDPRYFACCERCRRRCPQGWMQGERCQSCAERWLGGVH</sequence>
<evidence type="ECO:0000313" key="2">
    <source>
        <dbReference type="Proteomes" id="UP000007718"/>
    </source>
</evidence>
<dbReference type="HOGENOM" id="CLU_2288563_0_0_0"/>
<protein>
    <submittedName>
        <fullName evidence="1">Uncharacterized protein</fullName>
    </submittedName>
</protein>
<organism evidence="1 2">
    <name type="scientific">Deinococcus proteolyticus (strain ATCC 35074 / DSM 20540 / JCM 6276 / NBRC 101906 / NCIMB 13154 / VKM Ac-1939 / CCM 2703 / MRP)</name>
    <dbReference type="NCBI Taxonomy" id="693977"/>
    <lineage>
        <taxon>Bacteria</taxon>
        <taxon>Thermotogati</taxon>
        <taxon>Deinococcota</taxon>
        <taxon>Deinococci</taxon>
        <taxon>Deinococcales</taxon>
        <taxon>Deinococcaceae</taxon>
        <taxon>Deinococcus</taxon>
    </lineage>
</organism>
<reference evidence="1 2" key="2">
    <citation type="journal article" date="2012" name="Stand. Genomic Sci.">
        <title>Complete genome sequence of the orange-red pigmented, radioresistant Deinococcus proteolyticus type strain (MRP(T)).</title>
        <authorList>
            <person name="Copeland A."/>
            <person name="Zeytun A."/>
            <person name="Yassawong M."/>
            <person name="Nolan M."/>
            <person name="Lucas S."/>
            <person name="Hammon N."/>
            <person name="Deshpande S."/>
            <person name="Cheng J.F."/>
            <person name="Han C."/>
            <person name="Tapia R."/>
            <person name="Goodwin L.A."/>
            <person name="Pitluck S."/>
            <person name="Mavromatis K."/>
            <person name="Liolios K."/>
            <person name="Pagani I."/>
            <person name="Ivanova N."/>
            <person name="Mikhailova N."/>
            <person name="Pati A."/>
            <person name="Chen A."/>
            <person name="Palaniappan K."/>
            <person name="Land M."/>
            <person name="Hauser L."/>
            <person name="Jeffries C.D."/>
            <person name="Brambilla E.M."/>
            <person name="Rohde M."/>
            <person name="Sikorski J."/>
            <person name="Pukall R."/>
            <person name="Goker M."/>
            <person name="Detter J.C."/>
            <person name="Woyke T."/>
            <person name="Bristow J."/>
            <person name="Eisen J.A."/>
            <person name="Markowitz V."/>
            <person name="Hugenholtz P."/>
            <person name="Kyrpides N.C."/>
            <person name="Klenk H.P."/>
            <person name="Lapidus A."/>
        </authorList>
    </citation>
    <scope>NUCLEOTIDE SEQUENCE [LARGE SCALE GENOMIC DNA]</scope>
    <source>
        <strain evidence="2">ATCC 35074 / DSM 20540 / JCM 6276 / NBRC 101906 / NCIMB 13154 / VKM Ac-1939 / CCM 2703 / MRP</strain>
    </source>
</reference>
<gene>
    <name evidence="1" type="ordered locus">Deipr_0840</name>
</gene>
<reference evidence="2" key="1">
    <citation type="submission" date="2011-02" db="EMBL/GenBank/DDBJ databases">
        <title>The complete sequence of chromosome of Deinococcus proteolyticus DSM 20540.</title>
        <authorList>
            <consortium name="US DOE Joint Genome Institute (JGI-PGF)"/>
            <person name="Lucas S."/>
            <person name="Copeland A."/>
            <person name="Lapidus A."/>
            <person name="Bruce D."/>
            <person name="Goodwin L."/>
            <person name="Pitluck S."/>
            <person name="Kyrpides N."/>
            <person name="Mavromatis K."/>
            <person name="Pagani I."/>
            <person name="Ivanova N."/>
            <person name="Ovchinnikova G."/>
            <person name="Zeytun A."/>
            <person name="Detter J.C."/>
            <person name="Han C."/>
            <person name="Land M."/>
            <person name="Hauser L."/>
            <person name="Markowitz V."/>
            <person name="Cheng J.-F."/>
            <person name="Hugenholtz P."/>
            <person name="Woyke T."/>
            <person name="Wu D."/>
            <person name="Pukall R."/>
            <person name="Steenblock K."/>
            <person name="Brambilla E."/>
            <person name="Klenk H.-P."/>
            <person name="Eisen J.A."/>
        </authorList>
    </citation>
    <scope>NUCLEOTIDE SEQUENCE [LARGE SCALE GENOMIC DNA]</scope>
    <source>
        <strain evidence="2">ATCC 35074 / DSM 20540 / JCM 6276 / NBRC 101906 / NCIMB 13154 / VKM Ac-1939 / CCM 2703 / MRP</strain>
    </source>
</reference>